<keyword evidence="12" id="KW-1185">Reference proteome</keyword>
<keyword evidence="7" id="KW-0393">Immunoglobulin domain</keyword>
<dbReference type="SUPFAM" id="SSF48726">
    <property type="entry name" value="Immunoglobulin"/>
    <property type="match status" value="2"/>
</dbReference>
<dbReference type="SMART" id="SM00406">
    <property type="entry name" value="IGv"/>
    <property type="match status" value="1"/>
</dbReference>
<dbReference type="SMART" id="SM00409">
    <property type="entry name" value="IG"/>
    <property type="match status" value="1"/>
</dbReference>
<dbReference type="CDD" id="cd13733">
    <property type="entry name" value="SPRY_PRY_C-I_1"/>
    <property type="match status" value="1"/>
</dbReference>
<dbReference type="InterPro" id="IPR003599">
    <property type="entry name" value="Ig_sub"/>
</dbReference>
<comment type="similarity">
    <text evidence="2">Belongs to the immunoglobulin superfamily. BTN/MOG family.</text>
</comment>
<dbReference type="InterPro" id="IPR006574">
    <property type="entry name" value="PRY"/>
</dbReference>
<feature type="domain" description="Ig-like" evidence="11">
    <location>
        <begin position="144"/>
        <end position="229"/>
    </location>
</feature>
<dbReference type="Pfam" id="PF07686">
    <property type="entry name" value="V-set"/>
    <property type="match status" value="1"/>
</dbReference>
<dbReference type="InterPro" id="IPR013106">
    <property type="entry name" value="Ig_V-set"/>
</dbReference>
<feature type="transmembrane region" description="Helical" evidence="8">
    <location>
        <begin position="238"/>
        <end position="263"/>
    </location>
</feature>
<feature type="domain" description="Ig-like" evidence="11">
    <location>
        <begin position="20"/>
        <end position="134"/>
    </location>
</feature>
<dbReference type="Pfam" id="PF22705">
    <property type="entry name" value="C2-set_3"/>
    <property type="match status" value="1"/>
</dbReference>
<dbReference type="SMART" id="SM00589">
    <property type="entry name" value="PRY"/>
    <property type="match status" value="1"/>
</dbReference>
<dbReference type="PRINTS" id="PR01407">
    <property type="entry name" value="BUTYPHLNCDUF"/>
</dbReference>
<dbReference type="Pfam" id="PF00622">
    <property type="entry name" value="SPRY"/>
    <property type="match status" value="1"/>
</dbReference>
<keyword evidence="4 9" id="KW-0732">Signal</keyword>
<evidence type="ECO:0000256" key="8">
    <source>
        <dbReference type="SAM" id="Phobius"/>
    </source>
</evidence>
<evidence type="ECO:0000313" key="13">
    <source>
        <dbReference type="RefSeq" id="XP_060052917.1"/>
    </source>
</evidence>
<evidence type="ECO:0000256" key="9">
    <source>
        <dbReference type="SAM" id="SignalP"/>
    </source>
</evidence>
<dbReference type="SUPFAM" id="SSF49899">
    <property type="entry name" value="Concanavalin A-like lectins/glucanases"/>
    <property type="match status" value="1"/>
</dbReference>
<dbReference type="InterPro" id="IPR053896">
    <property type="entry name" value="BTN3A2-like_Ig-C"/>
</dbReference>
<evidence type="ECO:0000256" key="7">
    <source>
        <dbReference type="ARBA" id="ARBA00023319"/>
    </source>
</evidence>
<dbReference type="GeneID" id="103119634"/>
<dbReference type="InterPro" id="IPR043136">
    <property type="entry name" value="B30.2/SPRY_sf"/>
</dbReference>
<dbReference type="InterPro" id="IPR003879">
    <property type="entry name" value="Butyrophylin_SPRY"/>
</dbReference>
<dbReference type="SMART" id="SM00449">
    <property type="entry name" value="SPRY"/>
    <property type="match status" value="1"/>
</dbReference>
<dbReference type="InterPro" id="IPR013783">
    <property type="entry name" value="Ig-like_fold"/>
</dbReference>
<evidence type="ECO:0000259" key="11">
    <source>
        <dbReference type="PROSITE" id="PS50835"/>
    </source>
</evidence>
<dbReference type="InterPro" id="IPR003877">
    <property type="entry name" value="SPRY_dom"/>
</dbReference>
<evidence type="ECO:0000256" key="4">
    <source>
        <dbReference type="ARBA" id="ARBA00022729"/>
    </source>
</evidence>
<organism evidence="12 13">
    <name type="scientific">Erinaceus europaeus</name>
    <name type="common">Western European hedgehog</name>
    <dbReference type="NCBI Taxonomy" id="9365"/>
    <lineage>
        <taxon>Eukaryota</taxon>
        <taxon>Metazoa</taxon>
        <taxon>Chordata</taxon>
        <taxon>Craniata</taxon>
        <taxon>Vertebrata</taxon>
        <taxon>Euteleostomi</taxon>
        <taxon>Mammalia</taxon>
        <taxon>Eutheria</taxon>
        <taxon>Laurasiatheria</taxon>
        <taxon>Eulipotyphla</taxon>
        <taxon>Erinaceidae</taxon>
        <taxon>Erinaceinae</taxon>
        <taxon>Erinaceus</taxon>
    </lineage>
</organism>
<dbReference type="PROSITE" id="PS50835">
    <property type="entry name" value="IG_LIKE"/>
    <property type="match status" value="2"/>
</dbReference>
<evidence type="ECO:0000256" key="6">
    <source>
        <dbReference type="ARBA" id="ARBA00023136"/>
    </source>
</evidence>
<keyword evidence="3 8" id="KW-0812">Transmembrane</keyword>
<dbReference type="Gene3D" id="2.60.40.10">
    <property type="entry name" value="Immunoglobulins"/>
    <property type="match status" value="2"/>
</dbReference>
<protein>
    <submittedName>
        <fullName evidence="13">Butyrophilin subfamily 1 member A1-like</fullName>
    </submittedName>
</protein>
<keyword evidence="5 8" id="KW-1133">Transmembrane helix</keyword>
<feature type="domain" description="B30.2/SPRY" evidence="10">
    <location>
        <begin position="289"/>
        <end position="482"/>
    </location>
</feature>
<evidence type="ECO:0000256" key="3">
    <source>
        <dbReference type="ARBA" id="ARBA00022692"/>
    </source>
</evidence>
<keyword evidence="6 8" id="KW-0472">Membrane</keyword>
<dbReference type="InterPro" id="IPR007110">
    <property type="entry name" value="Ig-like_dom"/>
</dbReference>
<evidence type="ECO:0000256" key="2">
    <source>
        <dbReference type="ARBA" id="ARBA00007591"/>
    </source>
</evidence>
<evidence type="ECO:0000256" key="5">
    <source>
        <dbReference type="ARBA" id="ARBA00022989"/>
    </source>
</evidence>
<comment type="subcellular location">
    <subcellularLocation>
        <location evidence="1">Membrane</location>
        <topology evidence="1">Single-pass type I membrane protein</topology>
    </subcellularLocation>
</comment>
<gene>
    <name evidence="13" type="primary">LOC103119634</name>
</gene>
<dbReference type="Pfam" id="PF13765">
    <property type="entry name" value="PRY"/>
    <property type="match status" value="1"/>
</dbReference>
<dbReference type="Proteomes" id="UP001652624">
    <property type="component" value="Chromosome 9"/>
</dbReference>
<dbReference type="InterPro" id="IPR036179">
    <property type="entry name" value="Ig-like_dom_sf"/>
</dbReference>
<accession>A0ABM3XVR7</accession>
<dbReference type="PANTHER" id="PTHR24100">
    <property type="entry name" value="BUTYROPHILIN"/>
    <property type="match status" value="1"/>
</dbReference>
<evidence type="ECO:0000259" key="10">
    <source>
        <dbReference type="PROSITE" id="PS50188"/>
    </source>
</evidence>
<dbReference type="InterPro" id="IPR001870">
    <property type="entry name" value="B30.2/SPRY"/>
</dbReference>
<name>A0ABM3XVR7_ERIEU</name>
<dbReference type="Gene3D" id="2.60.120.920">
    <property type="match status" value="1"/>
</dbReference>
<dbReference type="PROSITE" id="PS50188">
    <property type="entry name" value="B302_SPRY"/>
    <property type="match status" value="1"/>
</dbReference>
<evidence type="ECO:0000256" key="1">
    <source>
        <dbReference type="ARBA" id="ARBA00004479"/>
    </source>
</evidence>
<sequence>MQPWCVGISTLLLSALLPWPGAGQFRVIGPGPPIIASVGKEAVLPCHLSPMTDAEDMQVTWYQIHPSALVHHYEAYQDQLDQQSPKFQERTEFIKENITTGQVALRIFPILPADNGQYRCYFASSTFENEAQFTVLVTASGRAPQIHIESGGTGEMKLTCTSPDWYPEPEVQWRDLQGRRLTPASETKTAAENGLFHVETSVTVDTRSRDVSCVIRNPVLTEEKEAHVSVADTVFPRIWPWIVEFVVSLCLVAVGTAFGVLFVQTRRKLDTLPRDYDLAQKENVELNEDIRHLVKENGLKNLRSYAEDITLDERTAHPHLEIRENRKYVRATAEKRDVPDNPERFDTHMAVLGMNRFSAGDHYWEVDVGWKDRWEIGLCVHSVTRKGEISVCPENGFWALSLENNEYKALSTPTSILSIPDPLMAVGIFLQYEKGLISFYNVPDCSFLYTFKTTFNKPLKPYFYPGPVSTENMGALIIPKCQ</sequence>
<feature type="signal peptide" evidence="9">
    <location>
        <begin position="1"/>
        <end position="23"/>
    </location>
</feature>
<reference evidence="13" key="1">
    <citation type="submission" date="2025-08" db="UniProtKB">
        <authorList>
            <consortium name="RefSeq"/>
        </authorList>
    </citation>
    <scope>IDENTIFICATION</scope>
</reference>
<feature type="chain" id="PRO_5045159244" evidence="9">
    <location>
        <begin position="24"/>
        <end position="482"/>
    </location>
</feature>
<dbReference type="RefSeq" id="XP_060052917.1">
    <property type="nucleotide sequence ID" value="XM_060196934.1"/>
</dbReference>
<evidence type="ECO:0000313" key="12">
    <source>
        <dbReference type="Proteomes" id="UP001652624"/>
    </source>
</evidence>
<dbReference type="PANTHER" id="PTHR24100:SF149">
    <property type="entry name" value="BG-LIKE ANTIGEN 1-RELATED"/>
    <property type="match status" value="1"/>
</dbReference>
<dbReference type="InterPro" id="IPR050504">
    <property type="entry name" value="IgSF_BTN/MOG"/>
</dbReference>
<proteinExistence type="inferred from homology"/>
<dbReference type="InterPro" id="IPR013320">
    <property type="entry name" value="ConA-like_dom_sf"/>
</dbReference>